<dbReference type="Proteomes" id="UP000828390">
    <property type="component" value="Unassembled WGS sequence"/>
</dbReference>
<keyword evidence="2" id="KW-1185">Reference proteome</keyword>
<evidence type="ECO:0000313" key="1">
    <source>
        <dbReference type="EMBL" id="KAH3707973.1"/>
    </source>
</evidence>
<accession>A0A9D4BVT3</accession>
<proteinExistence type="predicted"/>
<name>A0A9D4BVT3_DREPO</name>
<comment type="caution">
    <text evidence="1">The sequence shown here is derived from an EMBL/GenBank/DDBJ whole genome shotgun (WGS) entry which is preliminary data.</text>
</comment>
<organism evidence="1 2">
    <name type="scientific">Dreissena polymorpha</name>
    <name type="common">Zebra mussel</name>
    <name type="synonym">Mytilus polymorpha</name>
    <dbReference type="NCBI Taxonomy" id="45954"/>
    <lineage>
        <taxon>Eukaryota</taxon>
        <taxon>Metazoa</taxon>
        <taxon>Spiralia</taxon>
        <taxon>Lophotrochozoa</taxon>
        <taxon>Mollusca</taxon>
        <taxon>Bivalvia</taxon>
        <taxon>Autobranchia</taxon>
        <taxon>Heteroconchia</taxon>
        <taxon>Euheterodonta</taxon>
        <taxon>Imparidentia</taxon>
        <taxon>Neoheterodontei</taxon>
        <taxon>Myida</taxon>
        <taxon>Dreissenoidea</taxon>
        <taxon>Dreissenidae</taxon>
        <taxon>Dreissena</taxon>
    </lineage>
</organism>
<reference evidence="1" key="2">
    <citation type="submission" date="2020-11" db="EMBL/GenBank/DDBJ databases">
        <authorList>
            <person name="McCartney M.A."/>
            <person name="Auch B."/>
            <person name="Kono T."/>
            <person name="Mallez S."/>
            <person name="Becker A."/>
            <person name="Gohl D.M."/>
            <person name="Silverstein K.A.T."/>
            <person name="Koren S."/>
            <person name="Bechman K.B."/>
            <person name="Herman A."/>
            <person name="Abrahante J.E."/>
            <person name="Garbe J."/>
        </authorList>
    </citation>
    <scope>NUCLEOTIDE SEQUENCE</scope>
    <source>
        <strain evidence="1">Duluth1</strain>
        <tissue evidence="1">Whole animal</tissue>
    </source>
</reference>
<protein>
    <submittedName>
        <fullName evidence="1">Uncharacterized protein</fullName>
    </submittedName>
</protein>
<reference evidence="1" key="1">
    <citation type="journal article" date="2019" name="bioRxiv">
        <title>The Genome of the Zebra Mussel, Dreissena polymorpha: A Resource for Invasive Species Research.</title>
        <authorList>
            <person name="McCartney M.A."/>
            <person name="Auch B."/>
            <person name="Kono T."/>
            <person name="Mallez S."/>
            <person name="Zhang Y."/>
            <person name="Obille A."/>
            <person name="Becker A."/>
            <person name="Abrahante J.E."/>
            <person name="Garbe J."/>
            <person name="Badalamenti J.P."/>
            <person name="Herman A."/>
            <person name="Mangelson H."/>
            <person name="Liachko I."/>
            <person name="Sullivan S."/>
            <person name="Sone E.D."/>
            <person name="Koren S."/>
            <person name="Silverstein K.A.T."/>
            <person name="Beckman K.B."/>
            <person name="Gohl D.M."/>
        </authorList>
    </citation>
    <scope>NUCLEOTIDE SEQUENCE</scope>
    <source>
        <strain evidence="1">Duluth1</strain>
        <tissue evidence="1">Whole animal</tissue>
    </source>
</reference>
<evidence type="ECO:0000313" key="2">
    <source>
        <dbReference type="Proteomes" id="UP000828390"/>
    </source>
</evidence>
<dbReference type="EMBL" id="JAIWYP010000014">
    <property type="protein sequence ID" value="KAH3707973.1"/>
    <property type="molecule type" value="Genomic_DNA"/>
</dbReference>
<sequence length="267" mass="29808">MKSLEKCFNTILAEINALRKTINDTLDQLEKNTKKELNTLLANMKTSIETDINNCTKSIKNIKCVQEDWLTTKDKSEAVDLMTYRKCIVQSLKTKAVLRKMTTNTGNEKTLTFIADTTIQQTLSTLSGLGQIVNKVKQSQDAKNTTKNTATVQGKLKSCNTVSVQLDQTSDLTKPTIIYDPNQVIRVTSSKRYSVRIKNDSVIRYFYIYGICETATGELLITDQDDMKVKLLDQTYKVVAHCGLPCKSVTICSIDSSPVAVALNNID</sequence>
<gene>
    <name evidence="1" type="ORF">DPMN_067411</name>
</gene>
<dbReference type="AlphaFoldDB" id="A0A9D4BVT3"/>